<dbReference type="GO" id="GO:0004805">
    <property type="term" value="F:trehalose-phosphatase activity"/>
    <property type="evidence" value="ECO:0007669"/>
    <property type="project" value="TreeGrafter"/>
</dbReference>
<accession>C5L9H7</accession>
<dbReference type="GeneID" id="9056125"/>
<evidence type="ECO:0000313" key="1">
    <source>
        <dbReference type="EMBL" id="EER06617.1"/>
    </source>
</evidence>
<dbReference type="Pfam" id="PF00982">
    <property type="entry name" value="Glyco_transf_20"/>
    <property type="match status" value="1"/>
</dbReference>
<dbReference type="Proteomes" id="UP000007800">
    <property type="component" value="Unassembled WGS sequence"/>
</dbReference>
<gene>
    <name evidence="1" type="ORF">Pmar_PMAR000286</name>
</gene>
<feature type="non-terminal residue" evidence="1">
    <location>
        <position position="1"/>
    </location>
</feature>
<reference evidence="1 2" key="1">
    <citation type="submission" date="2008-07" db="EMBL/GenBank/DDBJ databases">
        <authorList>
            <person name="El-Sayed N."/>
            <person name="Caler E."/>
            <person name="Inman J."/>
            <person name="Amedeo P."/>
            <person name="Hass B."/>
            <person name="Wortman J."/>
        </authorList>
    </citation>
    <scope>NUCLEOTIDE SEQUENCE [LARGE SCALE GENOMIC DNA]</scope>
    <source>
        <strain evidence="2">ATCC 50983 / TXsc</strain>
    </source>
</reference>
<feature type="non-terminal residue" evidence="1">
    <location>
        <position position="149"/>
    </location>
</feature>
<dbReference type="InterPro" id="IPR001830">
    <property type="entry name" value="Glyco_trans_20"/>
</dbReference>
<dbReference type="InParanoid" id="C5L9H7"/>
<dbReference type="GO" id="GO:0005829">
    <property type="term" value="C:cytosol"/>
    <property type="evidence" value="ECO:0007669"/>
    <property type="project" value="TreeGrafter"/>
</dbReference>
<dbReference type="GO" id="GO:0005992">
    <property type="term" value="P:trehalose biosynthetic process"/>
    <property type="evidence" value="ECO:0007669"/>
    <property type="project" value="InterPro"/>
</dbReference>
<sequence>YLSARYALSLNVDEDPTASPRCVLDQQGALLGRVVCSEFSGCSQVLTGSLRVNPWDTEKVLNMLDESLTLPMQELTSRFARDISYVTSHSLLRWAQGIINDLARCRAHYMSRMSNPDADKEVVVRDYSKAQRRIFFFDNEGTLAPDLRR</sequence>
<dbReference type="OrthoDB" id="755951at2759"/>
<dbReference type="PANTHER" id="PTHR10788">
    <property type="entry name" value="TREHALOSE-6-PHOSPHATE SYNTHASE"/>
    <property type="match status" value="1"/>
</dbReference>
<organism evidence="2">
    <name type="scientific">Perkinsus marinus (strain ATCC 50983 / TXsc)</name>
    <dbReference type="NCBI Taxonomy" id="423536"/>
    <lineage>
        <taxon>Eukaryota</taxon>
        <taxon>Sar</taxon>
        <taxon>Alveolata</taxon>
        <taxon>Perkinsozoa</taxon>
        <taxon>Perkinsea</taxon>
        <taxon>Perkinsida</taxon>
        <taxon>Perkinsidae</taxon>
        <taxon>Perkinsus</taxon>
    </lineage>
</organism>
<dbReference type="Gene3D" id="3.40.50.2000">
    <property type="entry name" value="Glycogen Phosphorylase B"/>
    <property type="match status" value="1"/>
</dbReference>
<keyword evidence="2" id="KW-1185">Reference proteome</keyword>
<protein>
    <submittedName>
        <fullName evidence="1">Trehalose-6-phosphate synthase, putative</fullName>
    </submittedName>
</protein>
<proteinExistence type="predicted"/>
<dbReference type="EMBL" id="GG680464">
    <property type="protein sequence ID" value="EER06617.1"/>
    <property type="molecule type" value="Genomic_DNA"/>
</dbReference>
<evidence type="ECO:0000313" key="2">
    <source>
        <dbReference type="Proteomes" id="UP000007800"/>
    </source>
</evidence>
<name>C5L9H7_PERM5</name>
<dbReference type="AlphaFoldDB" id="C5L9H7"/>
<dbReference type="RefSeq" id="XP_002774801.1">
    <property type="nucleotide sequence ID" value="XM_002774755.1"/>
</dbReference>
<dbReference type="PANTHER" id="PTHR10788:SF94">
    <property type="entry name" value="ALPHA,ALPHA-TREHALOSE-PHOSPHATE SYNTHASE [UDP-FORMING] 5"/>
    <property type="match status" value="1"/>
</dbReference>
<dbReference type="SUPFAM" id="SSF53756">
    <property type="entry name" value="UDP-Glycosyltransferase/glycogen phosphorylase"/>
    <property type="match status" value="1"/>
</dbReference>